<evidence type="ECO:0000313" key="1">
    <source>
        <dbReference type="EMBL" id="MCY0387760.1"/>
    </source>
</evidence>
<comment type="caution">
    <text evidence="1">The sequence shown here is derived from an EMBL/GenBank/DDBJ whole genome shotgun (WGS) entry which is preliminary data.</text>
</comment>
<keyword evidence="2" id="KW-1185">Reference proteome</keyword>
<organism evidence="1 2">
    <name type="scientific">Robbsia betulipollinis</name>
    <dbReference type="NCBI Taxonomy" id="2981849"/>
    <lineage>
        <taxon>Bacteria</taxon>
        <taxon>Pseudomonadati</taxon>
        <taxon>Pseudomonadota</taxon>
        <taxon>Betaproteobacteria</taxon>
        <taxon>Burkholderiales</taxon>
        <taxon>Burkholderiaceae</taxon>
        <taxon>Robbsia</taxon>
    </lineage>
</organism>
<evidence type="ECO:0000313" key="2">
    <source>
        <dbReference type="Proteomes" id="UP001082899"/>
    </source>
</evidence>
<dbReference type="RefSeq" id="WP_267847480.1">
    <property type="nucleotide sequence ID" value="NZ_JAPMXC010000001.1"/>
</dbReference>
<dbReference type="InterPro" id="IPR009562">
    <property type="entry name" value="DUF1178"/>
</dbReference>
<sequence>MKVFDLRCAHDHRFEGWFASSAAFDDQLARDLIACPVCGDTRIARLPSVPHLNLGTARTRGPASPPAVTVPQQAATVPRLQAQWLGMVREMVRQTEDVGQAFAEEARRIHYQEAPARAIRGVTSPREAAELADEGIDIVALPMPVAAKGSLQ</sequence>
<gene>
    <name evidence="1" type="ORF">OVY01_11050</name>
</gene>
<dbReference type="Pfam" id="PF06676">
    <property type="entry name" value="DUF1178"/>
    <property type="match status" value="1"/>
</dbReference>
<proteinExistence type="predicted"/>
<name>A0ABT3ZML4_9BURK</name>
<protein>
    <submittedName>
        <fullName evidence="1">DUF1178 family protein</fullName>
    </submittedName>
</protein>
<dbReference type="EMBL" id="JAPMXC010000001">
    <property type="protein sequence ID" value="MCY0387760.1"/>
    <property type="molecule type" value="Genomic_DNA"/>
</dbReference>
<dbReference type="Proteomes" id="UP001082899">
    <property type="component" value="Unassembled WGS sequence"/>
</dbReference>
<accession>A0ABT3ZML4</accession>
<dbReference type="PIRSF" id="PIRSF032131">
    <property type="entry name" value="UCP032131"/>
    <property type="match status" value="1"/>
</dbReference>
<reference evidence="1" key="1">
    <citation type="submission" date="2022-11" db="EMBL/GenBank/DDBJ databases">
        <title>Robbsia betulipollinis sp. nov., isolated from pollen of birch (Betula pendula).</title>
        <authorList>
            <person name="Shi H."/>
            <person name="Ambika Manirajan B."/>
            <person name="Ratering S."/>
            <person name="Geissler-Plaum R."/>
            <person name="Schnell S."/>
        </authorList>
    </citation>
    <scope>NUCLEOTIDE SEQUENCE</scope>
    <source>
        <strain evidence="1">Bb-Pol-6</strain>
    </source>
</reference>